<dbReference type="AlphaFoldDB" id="A0A238FCE7"/>
<dbReference type="GO" id="GO:0031011">
    <property type="term" value="C:Ino80 complex"/>
    <property type="evidence" value="ECO:0007669"/>
    <property type="project" value="InterPro"/>
</dbReference>
<dbReference type="PANTHER" id="PTHR37287:SF1">
    <property type="entry name" value="INO EIGHTY SUBUNIT 1"/>
    <property type="match status" value="1"/>
</dbReference>
<dbReference type="EMBL" id="FMSP01000006">
    <property type="protein sequence ID" value="SCV70875.1"/>
    <property type="molecule type" value="Genomic_DNA"/>
</dbReference>
<evidence type="ECO:0000256" key="1">
    <source>
        <dbReference type="SAM" id="MobiDB-lite"/>
    </source>
</evidence>
<gene>
    <name evidence="2" type="ORF">BQ2448_3637</name>
</gene>
<feature type="region of interest" description="Disordered" evidence="1">
    <location>
        <begin position="370"/>
        <end position="406"/>
    </location>
</feature>
<dbReference type="OrthoDB" id="5413003at2759"/>
<protein>
    <submittedName>
        <fullName evidence="2">BQ2448_3637 protein</fullName>
    </submittedName>
</protein>
<reference evidence="3" key="1">
    <citation type="submission" date="2016-09" db="EMBL/GenBank/DDBJ databases">
        <authorList>
            <person name="Jeantristanb JTB J.-T."/>
            <person name="Ricardo R."/>
        </authorList>
    </citation>
    <scope>NUCLEOTIDE SEQUENCE [LARGE SCALE GENOMIC DNA]</scope>
</reference>
<dbReference type="STRING" id="269621.A0A238FCE7"/>
<feature type="compositionally biased region" description="Gly residues" evidence="1">
    <location>
        <begin position="376"/>
        <end position="385"/>
    </location>
</feature>
<proteinExistence type="predicted"/>
<dbReference type="Proteomes" id="UP000198372">
    <property type="component" value="Unassembled WGS sequence"/>
</dbReference>
<accession>A0A238FCE7</accession>
<feature type="compositionally biased region" description="Acidic residues" evidence="1">
    <location>
        <begin position="519"/>
        <end position="547"/>
    </location>
</feature>
<keyword evidence="3" id="KW-1185">Reference proteome</keyword>
<feature type="region of interest" description="Disordered" evidence="1">
    <location>
        <begin position="504"/>
        <end position="547"/>
    </location>
</feature>
<name>A0A238FCE7_9BASI</name>
<evidence type="ECO:0000313" key="2">
    <source>
        <dbReference type="EMBL" id="SCV70875.1"/>
    </source>
</evidence>
<evidence type="ECO:0000313" key="3">
    <source>
        <dbReference type="Proteomes" id="UP000198372"/>
    </source>
</evidence>
<dbReference type="InterPro" id="IPR038014">
    <property type="entry name" value="Ies1"/>
</dbReference>
<dbReference type="PANTHER" id="PTHR37287">
    <property type="entry name" value="INO EIGHTY SUBUNIT 1"/>
    <property type="match status" value="1"/>
</dbReference>
<sequence length="547" mass="61682">MAPRKNDSTSWKRGAKESLWTIRKLDAEPILRYDLQYQVLDDVFSDRTFRFTAPMDPKNPLSSPTYLNFDQLYLEALLGSGKTTFNLRNRLMENPTFSANFCKLCFLINIGRINTTLAFYPSMKTALRTYHPVPSLQTDEMSRNQMQDAPRLKSLLKACFLDWELAQQQQPQTLHEMALKSVQLLFPCAFCTQRPHLFAHLFLTSPHQAALAPNQGPPTTVVNAIFLLFNEAIWIAERYFPPAFDLLDLFYPSDSPSLPRAQSFLSILHHILENKTFLNDFSPHLDKEAIVELARPLQLTKEPAPEKENVDTKDELHFIQEMQQIREGVVKLVPAIQKKDEEMRLAIQKRIEKEAAAAEMEANHSAAAAGAANSSGAGGGGGEGGAATATVGGLRKRRRKEGDTGRSWARFSRDNALVEKGVIEVLPQEWEKEDYSIQVPSEKSGLPDAWEKVCRDMLDNRDPDYDSEDEEVWSYDLLLRRRFLTVRNPTTGVRAPVQTFPEFEEWKRRREAGQNGLLEGDDNEEEDAGADGGEDGMDGGGGGEDDD</sequence>
<organism evidence="2 3">
    <name type="scientific">Microbotryum intermedium</name>
    <dbReference type="NCBI Taxonomy" id="269621"/>
    <lineage>
        <taxon>Eukaryota</taxon>
        <taxon>Fungi</taxon>
        <taxon>Dikarya</taxon>
        <taxon>Basidiomycota</taxon>
        <taxon>Pucciniomycotina</taxon>
        <taxon>Microbotryomycetes</taxon>
        <taxon>Microbotryales</taxon>
        <taxon>Microbotryaceae</taxon>
        <taxon>Microbotryum</taxon>
    </lineage>
</organism>